<dbReference type="RefSeq" id="WP_147082044.1">
    <property type="nucleotide sequence ID" value="NZ_BJZT01000045.1"/>
</dbReference>
<dbReference type="OrthoDB" id="9798754at2"/>
<keyword evidence="4" id="KW-1185">Reference proteome</keyword>
<organism evidence="3 4">
    <name type="scientific">Methylobacterium haplocladii</name>
    <dbReference type="NCBI Taxonomy" id="1176176"/>
    <lineage>
        <taxon>Bacteria</taxon>
        <taxon>Pseudomonadati</taxon>
        <taxon>Pseudomonadota</taxon>
        <taxon>Alphaproteobacteria</taxon>
        <taxon>Hyphomicrobiales</taxon>
        <taxon>Methylobacteriaceae</taxon>
        <taxon>Methylobacterium</taxon>
    </lineage>
</organism>
<dbReference type="Pfam" id="PF04480">
    <property type="entry name" value="DUF559"/>
    <property type="match status" value="1"/>
</dbReference>
<evidence type="ECO:0000313" key="4">
    <source>
        <dbReference type="Proteomes" id="UP000321258"/>
    </source>
</evidence>
<dbReference type="PANTHER" id="PTHR38590:SF1">
    <property type="entry name" value="BLL0828 PROTEIN"/>
    <property type="match status" value="1"/>
</dbReference>
<dbReference type="Gene3D" id="3.40.960.10">
    <property type="entry name" value="VSR Endonuclease"/>
    <property type="match status" value="1"/>
</dbReference>
<sequence>MRASDQERTRFGRRLRRDQTEAERKLWSRLRDRRLAGFKFVRQEKIGRYFADFICRDAKLIVEADGSQHAESVRDRIRDQWLVSQGYRILRFWNAEIMNNTTGVLDTILAALHPSPRGRGEGRNDLVVGAASPQGEGEGVSPKEALSDAPPHPRFGFASAGHGPDEGSVTLSPHAGRGEARA</sequence>
<feature type="region of interest" description="Disordered" evidence="1">
    <location>
        <begin position="115"/>
        <end position="182"/>
    </location>
</feature>
<dbReference type="CDD" id="cd01038">
    <property type="entry name" value="Endonuclease_DUF559"/>
    <property type="match status" value="1"/>
</dbReference>
<dbReference type="PANTHER" id="PTHR38590">
    <property type="entry name" value="BLL0828 PROTEIN"/>
    <property type="match status" value="1"/>
</dbReference>
<proteinExistence type="predicted"/>
<dbReference type="EMBL" id="BJZT01000045">
    <property type="protein sequence ID" value="GEP01597.1"/>
    <property type="molecule type" value="Genomic_DNA"/>
</dbReference>
<dbReference type="InterPro" id="IPR011335">
    <property type="entry name" value="Restrct_endonuc-II-like"/>
</dbReference>
<dbReference type="InterPro" id="IPR047216">
    <property type="entry name" value="Endonuclease_DUF559_bact"/>
</dbReference>
<accession>A0A512IV74</accession>
<dbReference type="Proteomes" id="UP000321258">
    <property type="component" value="Unassembled WGS sequence"/>
</dbReference>
<feature type="domain" description="DUF559" evidence="2">
    <location>
        <begin position="8"/>
        <end position="112"/>
    </location>
</feature>
<gene>
    <name evidence="3" type="ORF">MHA02_39840</name>
</gene>
<dbReference type="InterPro" id="IPR007569">
    <property type="entry name" value="DUF559"/>
</dbReference>
<comment type="caution">
    <text evidence="3">The sequence shown here is derived from an EMBL/GenBank/DDBJ whole genome shotgun (WGS) entry which is preliminary data.</text>
</comment>
<reference evidence="3 4" key="1">
    <citation type="submission" date="2019-07" db="EMBL/GenBank/DDBJ databases">
        <title>Whole genome shotgun sequence of Methylobacterium haplocladii NBRC 107714.</title>
        <authorList>
            <person name="Hosoyama A."/>
            <person name="Uohara A."/>
            <person name="Ohji S."/>
            <person name="Ichikawa N."/>
        </authorList>
    </citation>
    <scope>NUCLEOTIDE SEQUENCE [LARGE SCALE GENOMIC DNA]</scope>
    <source>
        <strain evidence="3 4">NBRC 107714</strain>
    </source>
</reference>
<evidence type="ECO:0000256" key="1">
    <source>
        <dbReference type="SAM" id="MobiDB-lite"/>
    </source>
</evidence>
<evidence type="ECO:0000313" key="3">
    <source>
        <dbReference type="EMBL" id="GEP01597.1"/>
    </source>
</evidence>
<dbReference type="SUPFAM" id="SSF52980">
    <property type="entry name" value="Restriction endonuclease-like"/>
    <property type="match status" value="1"/>
</dbReference>
<dbReference type="AlphaFoldDB" id="A0A512IV74"/>
<name>A0A512IV74_9HYPH</name>
<evidence type="ECO:0000259" key="2">
    <source>
        <dbReference type="Pfam" id="PF04480"/>
    </source>
</evidence>
<protein>
    <recommendedName>
        <fullName evidence="2">DUF559 domain-containing protein</fullName>
    </recommendedName>
</protein>